<accession>A0A1B1MXL2</accession>
<dbReference type="AlphaFoldDB" id="A0A1B1MXL2"/>
<evidence type="ECO:0000313" key="3">
    <source>
        <dbReference type="EMBL" id="ANS73889.1"/>
    </source>
</evidence>
<feature type="domain" description="Copper amine oxidase-like N-terminal" evidence="2">
    <location>
        <begin position="404"/>
        <end position="494"/>
    </location>
</feature>
<evidence type="ECO:0000313" key="4">
    <source>
        <dbReference type="Proteomes" id="UP000092573"/>
    </source>
</evidence>
<name>A0A1B1MXL2_9BACL</name>
<dbReference type="Pfam" id="PF07833">
    <property type="entry name" value="Cu_amine_oxidN1"/>
    <property type="match status" value="1"/>
</dbReference>
<dbReference type="Proteomes" id="UP000092573">
    <property type="component" value="Chromosome"/>
</dbReference>
<organism evidence="3 4">
    <name type="scientific">Paenibacillus yonginensis</name>
    <dbReference type="NCBI Taxonomy" id="1462996"/>
    <lineage>
        <taxon>Bacteria</taxon>
        <taxon>Bacillati</taxon>
        <taxon>Bacillota</taxon>
        <taxon>Bacilli</taxon>
        <taxon>Bacillales</taxon>
        <taxon>Paenibacillaceae</taxon>
        <taxon>Paenibacillus</taxon>
    </lineage>
</organism>
<protein>
    <recommendedName>
        <fullName evidence="2">Copper amine oxidase-like N-terminal domain-containing protein</fullName>
    </recommendedName>
</protein>
<feature type="chain" id="PRO_5039100992" description="Copper amine oxidase-like N-terminal domain-containing protein" evidence="1">
    <location>
        <begin position="30"/>
        <end position="501"/>
    </location>
</feature>
<dbReference type="EMBL" id="CP014167">
    <property type="protein sequence ID" value="ANS73889.1"/>
    <property type="molecule type" value="Genomic_DNA"/>
</dbReference>
<dbReference type="InterPro" id="IPR012854">
    <property type="entry name" value="Cu_amine_oxidase-like_N"/>
</dbReference>
<evidence type="ECO:0000256" key="1">
    <source>
        <dbReference type="SAM" id="SignalP"/>
    </source>
</evidence>
<keyword evidence="4" id="KW-1185">Reference proteome</keyword>
<keyword evidence="1" id="KW-0732">Signal</keyword>
<dbReference type="STRING" id="1462996.AWM70_04305"/>
<dbReference type="KEGG" id="pyg:AWM70_04305"/>
<reference evidence="3 4" key="1">
    <citation type="submission" date="2016-01" db="EMBL/GenBank/DDBJ databases">
        <title>Complete Genome Sequence of Paenibacillus yonginensis DCY84, a novel Plant Growth-Promoting Bacteria with Elicitation of Induced Systemic Resistance.</title>
        <authorList>
            <person name="Kim Y.J."/>
            <person name="Yang D.C."/>
            <person name="Sukweenadhi J."/>
        </authorList>
    </citation>
    <scope>NUCLEOTIDE SEQUENCE [LARGE SCALE GENOMIC DNA]</scope>
    <source>
        <strain evidence="3 4">DCY84</strain>
    </source>
</reference>
<dbReference type="RefSeq" id="WP_068694498.1">
    <property type="nucleotide sequence ID" value="NZ_CP014167.1"/>
</dbReference>
<feature type="signal peptide" evidence="1">
    <location>
        <begin position="1"/>
        <end position="29"/>
    </location>
</feature>
<dbReference type="InterPro" id="IPR036582">
    <property type="entry name" value="Mao_N_sf"/>
</dbReference>
<proteinExistence type="predicted"/>
<gene>
    <name evidence="3" type="ORF">AWM70_04305</name>
</gene>
<dbReference type="OrthoDB" id="2811497at2"/>
<sequence length="501" mass="54969">MRKWKSSLKWLLPAAALLLVLAGCQPVGGFDVDKMLLGNAEVKSAESNLNLSLHFEPNSSATKEDQECIELINSLSLKLDNVKIQNASKLSATGELDSSKFRIPFKISLNEDALAVQLEGAKEPFYLPLTDEMANTGFSGLNPEKSQELAKQIQSFVIKHLPNPSVIGVSKVNETIHGEQLSLTKLHAEVSGDELTGLLKTFLEALSNDQEGLKTLIGGLYDNLLPVLKEEGLTNLQNLDSGLGNVSLDDRDAVIAETFTKLQKALDLVVLSYDETVNQMFKEQPEAAAVLSKDTKLTTDIYVDNSYKLRKQDLELKVNLPQSGEVPFKSFSYKVSSEQWNVNETIQADLLNTDNGVDLSGDSVTPGTILRNLDAQSEIYKLFRNELGLTKRLIPIDPEYDDIIVKQNTTMIPLRYLAEDLDATVQVKDGSIVVTEDLDGGQLIFKPGAATAVVNGNNVSLPQPVFVDAYGRAYAPLRVLAEGLQARVEWDNEGSLHVVRN</sequence>
<dbReference type="Gene3D" id="3.30.457.10">
    <property type="entry name" value="Copper amine oxidase-like, N-terminal domain"/>
    <property type="match status" value="1"/>
</dbReference>
<dbReference type="PROSITE" id="PS51257">
    <property type="entry name" value="PROKAR_LIPOPROTEIN"/>
    <property type="match status" value="1"/>
</dbReference>
<evidence type="ECO:0000259" key="2">
    <source>
        <dbReference type="Pfam" id="PF07833"/>
    </source>
</evidence>
<dbReference type="SUPFAM" id="SSF55383">
    <property type="entry name" value="Copper amine oxidase, domain N"/>
    <property type="match status" value="1"/>
</dbReference>